<reference evidence="2 3" key="1">
    <citation type="submission" date="2015-11" db="EMBL/GenBank/DDBJ databases">
        <title>Description and complete genome sequence of a novel strain predominating in hypersaline microbial mats and representing a new family of the Bacteriodetes phylum.</title>
        <authorList>
            <person name="Spring S."/>
            <person name="Bunk B."/>
            <person name="Sproer C."/>
            <person name="Klenk H.-P."/>
        </authorList>
    </citation>
    <scope>NUCLEOTIDE SEQUENCE [LARGE SCALE GENOMIC DNA]</scope>
    <source>
        <strain evidence="2 3">L21-Spi-D4</strain>
    </source>
</reference>
<feature type="coiled-coil region" evidence="1">
    <location>
        <begin position="249"/>
        <end position="276"/>
    </location>
</feature>
<proteinExistence type="predicted"/>
<keyword evidence="3" id="KW-1185">Reference proteome</keyword>
<evidence type="ECO:0000313" key="3">
    <source>
        <dbReference type="Proteomes" id="UP000064893"/>
    </source>
</evidence>
<dbReference type="AlphaFoldDB" id="A0A0S2I4Q4"/>
<dbReference type="OrthoDB" id="9817148at2"/>
<dbReference type="KEGG" id="blq:L21SP5_03784"/>
<name>A0A0S2I4Q4_9BACT</name>
<keyword evidence="1" id="KW-0175">Coiled coil</keyword>
<dbReference type="STRING" id="1307839.L21SP5_03784"/>
<dbReference type="EMBL" id="CP013118">
    <property type="protein sequence ID" value="ALO17379.1"/>
    <property type="molecule type" value="Genomic_DNA"/>
</dbReference>
<protein>
    <submittedName>
        <fullName evidence="2">Uncharacterized protein</fullName>
    </submittedName>
</protein>
<dbReference type="RefSeq" id="WP_057954655.1">
    <property type="nucleotide sequence ID" value="NZ_CP013118.1"/>
</dbReference>
<evidence type="ECO:0000256" key="1">
    <source>
        <dbReference type="SAM" id="Coils"/>
    </source>
</evidence>
<sequence length="500" mass="58691">MATLTSIWAVGEPLLFLFQLLLGLRFKYHTKVSERQFDVLTKEAFRELKGHLVYFGASDSIKAPEEMYCRHLKSEIKQRDGKFVFLEGELHLKFLKKFHLPRENNINGFLTKSFFFIHGYSNTFNYLLFIDRIKRRFGKNNTILHYLSIPEWRKKKSNVLSQEVTAIKKITDKHWNDRYLIPKNQDIAESKPTISRAIDKVLANGVISEKSVFNLASSEKLVFVHKYAEGWDFYNRYIEGLNNAKEIVNKWKKSNAQNAKKQLEKAQEKLKEVESFWLQAPVTFSLEKHGFQKLFNRMDGVYVLPLSMIPVKYHNQLDSFFGKITDSAKEYVNSAIEQSNPYILEDNRKLKYLILSHVIPVNEILTLSEERSIEISSPALSRMLFTSYLSKDNSNVSNLYINDVVRNVDFLSLLSDTKTDNLIRLHFEDLKRILWELYNIDLMKPVTLSIIDDNKLTVIIQRLEAVNNEFGNLRRFLKKRLVSITEFYTELNRELNEIKK</sequence>
<evidence type="ECO:0000313" key="2">
    <source>
        <dbReference type="EMBL" id="ALO17379.1"/>
    </source>
</evidence>
<gene>
    <name evidence="2" type="ORF">L21SP5_03784</name>
</gene>
<accession>A0A0S2I4Q4</accession>
<dbReference type="Proteomes" id="UP000064893">
    <property type="component" value="Chromosome"/>
</dbReference>
<organism evidence="2 3">
    <name type="scientific">Salinivirga cyanobacteriivorans</name>
    <dbReference type="NCBI Taxonomy" id="1307839"/>
    <lineage>
        <taxon>Bacteria</taxon>
        <taxon>Pseudomonadati</taxon>
        <taxon>Bacteroidota</taxon>
        <taxon>Bacteroidia</taxon>
        <taxon>Bacteroidales</taxon>
        <taxon>Salinivirgaceae</taxon>
        <taxon>Salinivirga</taxon>
    </lineage>
</organism>